<organism evidence="16 17">
    <name type="scientific">Folsomia candida</name>
    <name type="common">Springtail</name>
    <dbReference type="NCBI Taxonomy" id="158441"/>
    <lineage>
        <taxon>Eukaryota</taxon>
        <taxon>Metazoa</taxon>
        <taxon>Ecdysozoa</taxon>
        <taxon>Arthropoda</taxon>
        <taxon>Hexapoda</taxon>
        <taxon>Collembola</taxon>
        <taxon>Entomobryomorpha</taxon>
        <taxon>Isotomoidea</taxon>
        <taxon>Isotomidae</taxon>
        <taxon>Proisotominae</taxon>
        <taxon>Folsomia</taxon>
    </lineage>
</organism>
<keyword evidence="11 14" id="KW-0503">Monooxygenase</keyword>
<name>A0A226D017_FOLCA</name>
<evidence type="ECO:0000256" key="5">
    <source>
        <dbReference type="ARBA" id="ARBA00022617"/>
    </source>
</evidence>
<evidence type="ECO:0000256" key="14">
    <source>
        <dbReference type="RuleBase" id="RU000461"/>
    </source>
</evidence>
<keyword evidence="8" id="KW-0492">Microsome</keyword>
<dbReference type="GO" id="GO:0016705">
    <property type="term" value="F:oxidoreductase activity, acting on paired donors, with incorporation or reduction of molecular oxygen"/>
    <property type="evidence" value="ECO:0007669"/>
    <property type="project" value="InterPro"/>
</dbReference>
<comment type="similarity">
    <text evidence="4 14">Belongs to the cytochrome P450 family.</text>
</comment>
<keyword evidence="7" id="KW-0256">Endoplasmic reticulum</keyword>
<dbReference type="OrthoDB" id="2789670at2759"/>
<dbReference type="CDD" id="cd11056">
    <property type="entry name" value="CYP6-like"/>
    <property type="match status" value="1"/>
</dbReference>
<evidence type="ECO:0000313" key="16">
    <source>
        <dbReference type="EMBL" id="OXA38077.1"/>
    </source>
</evidence>
<comment type="cofactor">
    <cofactor evidence="1 13">
        <name>heme</name>
        <dbReference type="ChEBI" id="CHEBI:30413"/>
    </cofactor>
</comment>
<evidence type="ECO:0000256" key="7">
    <source>
        <dbReference type="ARBA" id="ARBA00022824"/>
    </source>
</evidence>
<dbReference type="PANTHER" id="PTHR24292">
    <property type="entry name" value="CYTOCHROME P450"/>
    <property type="match status" value="1"/>
</dbReference>
<dbReference type="InterPro" id="IPR050476">
    <property type="entry name" value="Insect_CytP450_Detox"/>
</dbReference>
<feature type="transmembrane region" description="Helical" evidence="15">
    <location>
        <begin position="215"/>
        <end position="234"/>
    </location>
</feature>
<evidence type="ECO:0000256" key="4">
    <source>
        <dbReference type="ARBA" id="ARBA00010617"/>
    </source>
</evidence>
<keyword evidence="17" id="KW-1185">Reference proteome</keyword>
<reference evidence="16 17" key="1">
    <citation type="submission" date="2015-12" db="EMBL/GenBank/DDBJ databases">
        <title>The genome of Folsomia candida.</title>
        <authorList>
            <person name="Faddeeva A."/>
            <person name="Derks M.F."/>
            <person name="Anvar Y."/>
            <person name="Smit S."/>
            <person name="Van Straalen N."/>
            <person name="Roelofs D."/>
        </authorList>
    </citation>
    <scope>NUCLEOTIDE SEQUENCE [LARGE SCALE GENOMIC DNA]</scope>
    <source>
        <strain evidence="16 17">VU population</strain>
        <tissue evidence="16">Whole body</tissue>
    </source>
</reference>
<dbReference type="GO" id="GO:0004497">
    <property type="term" value="F:monooxygenase activity"/>
    <property type="evidence" value="ECO:0007669"/>
    <property type="project" value="UniProtKB-KW"/>
</dbReference>
<dbReference type="PRINTS" id="PR00385">
    <property type="entry name" value="P450"/>
</dbReference>
<dbReference type="GO" id="GO:0005789">
    <property type="term" value="C:endoplasmic reticulum membrane"/>
    <property type="evidence" value="ECO:0007669"/>
    <property type="project" value="UniProtKB-SubCell"/>
</dbReference>
<dbReference type="GO" id="GO:0020037">
    <property type="term" value="F:heme binding"/>
    <property type="evidence" value="ECO:0007669"/>
    <property type="project" value="InterPro"/>
</dbReference>
<evidence type="ECO:0000256" key="1">
    <source>
        <dbReference type="ARBA" id="ARBA00001971"/>
    </source>
</evidence>
<protein>
    <submittedName>
        <fullName evidence="16">Cytochrome P450 9e2</fullName>
    </submittedName>
</protein>
<evidence type="ECO:0000256" key="13">
    <source>
        <dbReference type="PIRSR" id="PIRSR602401-1"/>
    </source>
</evidence>
<keyword evidence="6 13" id="KW-0479">Metal-binding</keyword>
<keyword evidence="15" id="KW-1133">Transmembrane helix</keyword>
<comment type="subcellular location">
    <subcellularLocation>
        <location evidence="3">Endoplasmic reticulum membrane</location>
        <topology evidence="3">Peripheral membrane protein</topology>
    </subcellularLocation>
    <subcellularLocation>
        <location evidence="2">Microsome membrane</location>
        <topology evidence="2">Peripheral membrane protein</topology>
    </subcellularLocation>
</comment>
<evidence type="ECO:0000256" key="10">
    <source>
        <dbReference type="ARBA" id="ARBA00023004"/>
    </source>
</evidence>
<dbReference type="FunFam" id="1.10.630.10:FF:000042">
    <property type="entry name" value="Cytochrome P450"/>
    <property type="match status" value="1"/>
</dbReference>
<evidence type="ECO:0000256" key="8">
    <source>
        <dbReference type="ARBA" id="ARBA00022848"/>
    </source>
</evidence>
<dbReference type="Pfam" id="PF00067">
    <property type="entry name" value="p450"/>
    <property type="match status" value="1"/>
</dbReference>
<evidence type="ECO:0000313" key="17">
    <source>
        <dbReference type="Proteomes" id="UP000198287"/>
    </source>
</evidence>
<keyword evidence="9 14" id="KW-0560">Oxidoreductase</keyword>
<evidence type="ECO:0000256" key="2">
    <source>
        <dbReference type="ARBA" id="ARBA00004174"/>
    </source>
</evidence>
<keyword evidence="15" id="KW-0812">Transmembrane</keyword>
<dbReference type="SUPFAM" id="SSF48264">
    <property type="entry name" value="Cytochrome P450"/>
    <property type="match status" value="1"/>
</dbReference>
<dbReference type="PRINTS" id="PR00463">
    <property type="entry name" value="EP450I"/>
</dbReference>
<dbReference type="EMBL" id="LNIX01000049">
    <property type="protein sequence ID" value="OXA38077.1"/>
    <property type="molecule type" value="Genomic_DNA"/>
</dbReference>
<keyword evidence="10 13" id="KW-0408">Iron</keyword>
<dbReference type="GO" id="GO:0005506">
    <property type="term" value="F:iron ion binding"/>
    <property type="evidence" value="ECO:0007669"/>
    <property type="project" value="InterPro"/>
</dbReference>
<gene>
    <name evidence="16" type="ORF">Fcan01_27240</name>
</gene>
<dbReference type="InterPro" id="IPR002401">
    <property type="entry name" value="Cyt_P450_E_grp-I"/>
</dbReference>
<dbReference type="STRING" id="158441.A0A226D017"/>
<proteinExistence type="inferred from homology"/>
<dbReference type="Proteomes" id="UP000198287">
    <property type="component" value="Unassembled WGS sequence"/>
</dbReference>
<comment type="caution">
    <text evidence="16">The sequence shown here is derived from an EMBL/GenBank/DDBJ whole genome shotgun (WGS) entry which is preliminary data.</text>
</comment>
<evidence type="ECO:0000256" key="11">
    <source>
        <dbReference type="ARBA" id="ARBA00023033"/>
    </source>
</evidence>
<dbReference type="PANTHER" id="PTHR24292:SF54">
    <property type="entry name" value="CYP9F3-RELATED"/>
    <property type="match status" value="1"/>
</dbReference>
<dbReference type="InterPro" id="IPR001128">
    <property type="entry name" value="Cyt_P450"/>
</dbReference>
<accession>A0A226D017</accession>
<feature type="transmembrane region" description="Helical" evidence="15">
    <location>
        <begin position="6"/>
        <end position="23"/>
    </location>
</feature>
<evidence type="ECO:0000256" key="9">
    <source>
        <dbReference type="ARBA" id="ARBA00023002"/>
    </source>
</evidence>
<dbReference type="AlphaFoldDB" id="A0A226D017"/>
<evidence type="ECO:0000256" key="6">
    <source>
        <dbReference type="ARBA" id="ARBA00022723"/>
    </source>
</evidence>
<dbReference type="PROSITE" id="PS00086">
    <property type="entry name" value="CYTOCHROME_P450"/>
    <property type="match status" value="1"/>
</dbReference>
<keyword evidence="12 15" id="KW-0472">Membrane</keyword>
<dbReference type="InterPro" id="IPR017972">
    <property type="entry name" value="Cyt_P450_CS"/>
</dbReference>
<evidence type="ECO:0000256" key="15">
    <source>
        <dbReference type="SAM" id="Phobius"/>
    </source>
</evidence>
<dbReference type="InterPro" id="IPR036396">
    <property type="entry name" value="Cyt_P450_sf"/>
</dbReference>
<evidence type="ECO:0000256" key="3">
    <source>
        <dbReference type="ARBA" id="ARBA00004406"/>
    </source>
</evidence>
<evidence type="ECO:0000256" key="12">
    <source>
        <dbReference type="ARBA" id="ARBA00023136"/>
    </source>
</evidence>
<keyword evidence="5 13" id="KW-0349">Heme</keyword>
<feature type="transmembrane region" description="Helical" evidence="15">
    <location>
        <begin position="309"/>
        <end position="336"/>
    </location>
</feature>
<sequence>MLVVLVFFVTFFLLVCVMLRRNALKDRAHFENQDLLYLGNRNYSLLYETLMGITIEATQERWYTQMVTKGQKIAGSKEFGTNVININDPELIKHITIKDFDHFIDRREFEMPKEEILFGKMLFSLKGQTWRNFRTTISPAFTSSKVKRLYPLFMKSGHSMIKYLTAFSGQEINFTNVIPKFTIDVISTAVCGIESNSFELDEPSMVEQMSRRMELAFGGVQVLKLLLVMCFPAVGNLFKMSFFDKEAEHFFMHAITQTIRAREANPGGKQDDFVQLMLEGRKGLDKKKEDGEENGGGSKSVVFLDDVHIVANCVLFILAGHATTHIGIVFALYALATHPEIQDRLRREIEDGLKKEGVKTDEGEFLSYDGLHALKYMDMVINETLRLYPPTTAFDRGCCKAYTIPGTNFTLRKGQGVLFPVFSLHRDPRFWPNPLKFDPERFSEENKHTINPYAYIPFGAGNRQCIGMRFASSEVKLGVAMLVYHFNLEPSANTTIPMKFANANTLKPKYGMKIKISRIPRS</sequence>
<dbReference type="Gene3D" id="1.10.630.10">
    <property type="entry name" value="Cytochrome P450"/>
    <property type="match status" value="1"/>
</dbReference>
<feature type="binding site" description="axial binding residue" evidence="13">
    <location>
        <position position="465"/>
    </location>
    <ligand>
        <name>heme</name>
        <dbReference type="ChEBI" id="CHEBI:30413"/>
    </ligand>
    <ligandPart>
        <name>Fe</name>
        <dbReference type="ChEBI" id="CHEBI:18248"/>
    </ligandPart>
</feature>